<dbReference type="PANTHER" id="PTHR33710:SF64">
    <property type="entry name" value="ENDONUCLEASE_EXONUCLEASE_PHOSPHATASE DOMAIN-CONTAINING PROTEIN"/>
    <property type="match status" value="1"/>
</dbReference>
<dbReference type="GO" id="GO:0003824">
    <property type="term" value="F:catalytic activity"/>
    <property type="evidence" value="ECO:0007669"/>
    <property type="project" value="InterPro"/>
</dbReference>
<proteinExistence type="predicted"/>
<dbReference type="PANTHER" id="PTHR33710">
    <property type="entry name" value="BNAC02G09200D PROTEIN"/>
    <property type="match status" value="1"/>
</dbReference>
<dbReference type="EMBL" id="BSYR01000022">
    <property type="protein sequence ID" value="GMI87637.1"/>
    <property type="molecule type" value="Genomic_DNA"/>
</dbReference>
<protein>
    <recommendedName>
        <fullName evidence="1">Endonuclease/exonuclease/phosphatase domain-containing protein</fullName>
    </recommendedName>
</protein>
<dbReference type="AlphaFoldDB" id="A0A9W7I2C3"/>
<keyword evidence="3" id="KW-1185">Reference proteome</keyword>
<dbReference type="Proteomes" id="UP001165190">
    <property type="component" value="Unassembled WGS sequence"/>
</dbReference>
<gene>
    <name evidence="2" type="ORF">HRI_002433000</name>
</gene>
<dbReference type="SUPFAM" id="SSF56219">
    <property type="entry name" value="DNase I-like"/>
    <property type="match status" value="1"/>
</dbReference>
<evidence type="ECO:0000313" key="2">
    <source>
        <dbReference type="EMBL" id="GMI87637.1"/>
    </source>
</evidence>
<dbReference type="Gene3D" id="3.60.10.10">
    <property type="entry name" value="Endonuclease/exonuclease/phosphatase"/>
    <property type="match status" value="1"/>
</dbReference>
<dbReference type="Pfam" id="PF03372">
    <property type="entry name" value="Exo_endo_phos"/>
    <property type="match status" value="1"/>
</dbReference>
<organism evidence="2 3">
    <name type="scientific">Hibiscus trionum</name>
    <name type="common">Flower of an hour</name>
    <dbReference type="NCBI Taxonomy" id="183268"/>
    <lineage>
        <taxon>Eukaryota</taxon>
        <taxon>Viridiplantae</taxon>
        <taxon>Streptophyta</taxon>
        <taxon>Embryophyta</taxon>
        <taxon>Tracheophyta</taxon>
        <taxon>Spermatophyta</taxon>
        <taxon>Magnoliopsida</taxon>
        <taxon>eudicotyledons</taxon>
        <taxon>Gunneridae</taxon>
        <taxon>Pentapetalae</taxon>
        <taxon>rosids</taxon>
        <taxon>malvids</taxon>
        <taxon>Malvales</taxon>
        <taxon>Malvaceae</taxon>
        <taxon>Malvoideae</taxon>
        <taxon>Hibiscus</taxon>
    </lineage>
</organism>
<dbReference type="InterPro" id="IPR036691">
    <property type="entry name" value="Endo/exonu/phosph_ase_sf"/>
</dbReference>
<dbReference type="InterPro" id="IPR005135">
    <property type="entry name" value="Endo/exonuclease/phosphatase"/>
</dbReference>
<dbReference type="OrthoDB" id="1750912at2759"/>
<sequence length="250" mass="28060">MNNVIAASWNIRGLGRNEKKAAVRNRAIKTRAKLVFLQESKIQRMDQWVLGKICERASNFSFLFSPSVGSAGGLISLWDQSFFGIASYRIFTSLIAMVGTISEVNLQCTLINVYAPNKAEERHKVFAEMKEFIQQAGLPCLVGGDFNTVLNEDERSGASHHKKEMLCFSQFIEDLSLVDLPLQGSKFTWSSHRELPSFSRIDMFLLSSGLLSAWPDLLQCSFPKSLSDHNPIGLAFMGKSWGPRPFKLFD</sequence>
<comment type="caution">
    <text evidence="2">The sequence shown here is derived from an EMBL/GenBank/DDBJ whole genome shotgun (WGS) entry which is preliminary data.</text>
</comment>
<reference evidence="2" key="1">
    <citation type="submission" date="2023-05" db="EMBL/GenBank/DDBJ databases">
        <title>Genome and transcriptome analyses reveal genes involved in the formation of fine ridges on petal epidermal cells in Hibiscus trionum.</title>
        <authorList>
            <person name="Koshimizu S."/>
            <person name="Masuda S."/>
            <person name="Ishii T."/>
            <person name="Shirasu K."/>
            <person name="Hoshino A."/>
            <person name="Arita M."/>
        </authorList>
    </citation>
    <scope>NUCLEOTIDE SEQUENCE</scope>
    <source>
        <strain evidence="2">Hamamatsu line</strain>
    </source>
</reference>
<accession>A0A9W7I2C3</accession>
<evidence type="ECO:0000259" key="1">
    <source>
        <dbReference type="Pfam" id="PF03372"/>
    </source>
</evidence>
<feature type="domain" description="Endonuclease/exonuclease/phosphatase" evidence="1">
    <location>
        <begin position="7"/>
        <end position="229"/>
    </location>
</feature>
<evidence type="ECO:0000313" key="3">
    <source>
        <dbReference type="Proteomes" id="UP001165190"/>
    </source>
</evidence>
<name>A0A9W7I2C3_HIBTR</name>